<evidence type="ECO:0000313" key="3">
    <source>
        <dbReference type="Proteomes" id="UP000198623"/>
    </source>
</evidence>
<dbReference type="EMBL" id="FOOU01000002">
    <property type="protein sequence ID" value="SFF99998.1"/>
    <property type="molecule type" value="Genomic_DNA"/>
</dbReference>
<dbReference type="RefSeq" id="WP_090725079.1">
    <property type="nucleotide sequence ID" value="NZ_FOOU01000002.1"/>
</dbReference>
<dbReference type="OrthoDB" id="6119956at2"/>
<reference evidence="3" key="1">
    <citation type="submission" date="2016-10" db="EMBL/GenBank/DDBJ databases">
        <authorList>
            <person name="Varghese N."/>
            <person name="Submissions S."/>
        </authorList>
    </citation>
    <scope>NUCLEOTIDE SEQUENCE [LARGE SCALE GENOMIC DNA]</scope>
    <source>
        <strain evidence="3">CGMCC 1.10971</strain>
    </source>
</reference>
<keyword evidence="1" id="KW-0732">Signal</keyword>
<name>A0A1I2N929_9GAMM</name>
<accession>A0A1I2N929</accession>
<feature type="signal peptide" evidence="1">
    <location>
        <begin position="1"/>
        <end position="22"/>
    </location>
</feature>
<organism evidence="2 3">
    <name type="scientific">Neptunomonas qingdaonensis</name>
    <dbReference type="NCBI Taxonomy" id="1045558"/>
    <lineage>
        <taxon>Bacteria</taxon>
        <taxon>Pseudomonadati</taxon>
        <taxon>Pseudomonadota</taxon>
        <taxon>Gammaproteobacteria</taxon>
        <taxon>Oceanospirillales</taxon>
        <taxon>Oceanospirillaceae</taxon>
        <taxon>Neptunomonas</taxon>
    </lineage>
</organism>
<proteinExistence type="predicted"/>
<dbReference type="PROSITE" id="PS51257">
    <property type="entry name" value="PROKAR_LIPOPROTEIN"/>
    <property type="match status" value="1"/>
</dbReference>
<evidence type="ECO:0008006" key="4">
    <source>
        <dbReference type="Google" id="ProtNLM"/>
    </source>
</evidence>
<keyword evidence="3" id="KW-1185">Reference proteome</keyword>
<dbReference type="Proteomes" id="UP000198623">
    <property type="component" value="Unassembled WGS sequence"/>
</dbReference>
<evidence type="ECO:0000256" key="1">
    <source>
        <dbReference type="SAM" id="SignalP"/>
    </source>
</evidence>
<feature type="chain" id="PRO_5011515354" description="Lipoprotein" evidence="1">
    <location>
        <begin position="23"/>
        <end position="133"/>
    </location>
</feature>
<protein>
    <recommendedName>
        <fullName evidence="4">Lipoprotein</fullName>
    </recommendedName>
</protein>
<sequence>MIKRVATLVMLMTTLLSGCFSANSFISESKDKSFYLIDTKEGTLCKGMTRTCISLSIIASQNGVLKPVENAYQQKITGPNYPRSLMIILLKPADNSYLATALDNNGRLYSLPKNDKTNTAWQALNDLYNANYQ</sequence>
<gene>
    <name evidence="2" type="ORF">SAMN05216175_102359</name>
</gene>
<dbReference type="AlphaFoldDB" id="A0A1I2N929"/>
<evidence type="ECO:0000313" key="2">
    <source>
        <dbReference type="EMBL" id="SFF99998.1"/>
    </source>
</evidence>